<proteinExistence type="predicted"/>
<sequence length="143" mass="16012">MEEFQRAFFILDYNLTNARQVTVLIKPAGGARTTSANSAFVTPVFDVNSLNFPDDINKVRFNYHEQQSAIIIRGDWLCELLGNIPILRDPYFTALPSPRPRKSRSGLSPSDTPFLLKRPSQFLLTLRESMGDGDHMLSGGSHA</sequence>
<dbReference type="Proteomes" id="UP000299102">
    <property type="component" value="Unassembled WGS sequence"/>
</dbReference>
<protein>
    <submittedName>
        <fullName evidence="1">Uncharacterized protein</fullName>
    </submittedName>
</protein>
<name>A0A4C1X221_EUMVA</name>
<gene>
    <name evidence="1" type="ORF">EVAR_82925_1</name>
</gene>
<comment type="caution">
    <text evidence="1">The sequence shown here is derived from an EMBL/GenBank/DDBJ whole genome shotgun (WGS) entry which is preliminary data.</text>
</comment>
<evidence type="ECO:0000313" key="1">
    <source>
        <dbReference type="EMBL" id="GBP57213.1"/>
    </source>
</evidence>
<reference evidence="1 2" key="1">
    <citation type="journal article" date="2019" name="Commun. Biol.">
        <title>The bagworm genome reveals a unique fibroin gene that provides high tensile strength.</title>
        <authorList>
            <person name="Kono N."/>
            <person name="Nakamura H."/>
            <person name="Ohtoshi R."/>
            <person name="Tomita M."/>
            <person name="Numata K."/>
            <person name="Arakawa K."/>
        </authorList>
    </citation>
    <scope>NUCLEOTIDE SEQUENCE [LARGE SCALE GENOMIC DNA]</scope>
</reference>
<dbReference type="EMBL" id="BGZK01000711">
    <property type="protein sequence ID" value="GBP57213.1"/>
    <property type="molecule type" value="Genomic_DNA"/>
</dbReference>
<organism evidence="1 2">
    <name type="scientific">Eumeta variegata</name>
    <name type="common">Bagworm moth</name>
    <name type="synonym">Eumeta japonica</name>
    <dbReference type="NCBI Taxonomy" id="151549"/>
    <lineage>
        <taxon>Eukaryota</taxon>
        <taxon>Metazoa</taxon>
        <taxon>Ecdysozoa</taxon>
        <taxon>Arthropoda</taxon>
        <taxon>Hexapoda</taxon>
        <taxon>Insecta</taxon>
        <taxon>Pterygota</taxon>
        <taxon>Neoptera</taxon>
        <taxon>Endopterygota</taxon>
        <taxon>Lepidoptera</taxon>
        <taxon>Glossata</taxon>
        <taxon>Ditrysia</taxon>
        <taxon>Tineoidea</taxon>
        <taxon>Psychidae</taxon>
        <taxon>Oiketicinae</taxon>
        <taxon>Eumeta</taxon>
    </lineage>
</organism>
<evidence type="ECO:0000313" key="2">
    <source>
        <dbReference type="Proteomes" id="UP000299102"/>
    </source>
</evidence>
<accession>A0A4C1X221</accession>
<keyword evidence="2" id="KW-1185">Reference proteome</keyword>
<dbReference type="AlphaFoldDB" id="A0A4C1X221"/>